<dbReference type="Proteomes" id="UP001243009">
    <property type="component" value="Unassembled WGS sequence"/>
</dbReference>
<evidence type="ECO:0000256" key="1">
    <source>
        <dbReference type="SAM" id="Phobius"/>
    </source>
</evidence>
<organism evidence="3 4">
    <name type="scientific">Paracraurococcus lichenis</name>
    <dbReference type="NCBI Taxonomy" id="3064888"/>
    <lineage>
        <taxon>Bacteria</taxon>
        <taxon>Pseudomonadati</taxon>
        <taxon>Pseudomonadota</taxon>
        <taxon>Alphaproteobacteria</taxon>
        <taxon>Acetobacterales</taxon>
        <taxon>Roseomonadaceae</taxon>
        <taxon>Paracraurococcus</taxon>
    </lineage>
</organism>
<keyword evidence="4" id="KW-1185">Reference proteome</keyword>
<keyword evidence="1" id="KW-1133">Transmembrane helix</keyword>
<keyword evidence="1" id="KW-0472">Membrane</keyword>
<name>A0ABT9E027_9PROT</name>
<gene>
    <name evidence="3" type="ORF">Q7A36_13440</name>
</gene>
<feature type="transmembrane region" description="Helical" evidence="1">
    <location>
        <begin position="280"/>
        <end position="298"/>
    </location>
</feature>
<keyword evidence="1" id="KW-0812">Transmembrane</keyword>
<dbReference type="EMBL" id="JAUTWS010000011">
    <property type="protein sequence ID" value="MDO9709350.1"/>
    <property type="molecule type" value="Genomic_DNA"/>
</dbReference>
<evidence type="ECO:0000313" key="3">
    <source>
        <dbReference type="EMBL" id="MDO9709350.1"/>
    </source>
</evidence>
<feature type="chain" id="PRO_5046476368" evidence="2">
    <location>
        <begin position="23"/>
        <end position="489"/>
    </location>
</feature>
<accession>A0ABT9E027</accession>
<proteinExistence type="predicted"/>
<dbReference type="RefSeq" id="WP_305104215.1">
    <property type="nucleotide sequence ID" value="NZ_JAUTWS010000011.1"/>
</dbReference>
<evidence type="ECO:0000313" key="4">
    <source>
        <dbReference type="Proteomes" id="UP001243009"/>
    </source>
</evidence>
<protein>
    <submittedName>
        <fullName evidence="3">Uncharacterized protein</fullName>
    </submittedName>
</protein>
<keyword evidence="2" id="KW-0732">Signal</keyword>
<feature type="signal peptide" evidence="2">
    <location>
        <begin position="1"/>
        <end position="22"/>
    </location>
</feature>
<reference evidence="3 4" key="1">
    <citation type="submission" date="2023-08" db="EMBL/GenBank/DDBJ databases">
        <title>The draft genome sequence of Paracraurococcus sp. LOR1-02.</title>
        <authorList>
            <person name="Kingkaew E."/>
            <person name="Tanasupawat S."/>
        </authorList>
    </citation>
    <scope>NUCLEOTIDE SEQUENCE [LARGE SCALE GENOMIC DNA]</scope>
    <source>
        <strain evidence="3 4">LOR1-02</strain>
    </source>
</reference>
<feature type="transmembrane region" description="Helical" evidence="1">
    <location>
        <begin position="184"/>
        <end position="207"/>
    </location>
</feature>
<evidence type="ECO:0000256" key="2">
    <source>
        <dbReference type="SAM" id="SignalP"/>
    </source>
</evidence>
<sequence length="489" mass="51106">MHPSRAALLALLLLLAPRVGFAAAPASCRGAGGALGIEAFLARTLEAAPVGEPSPLPVEATRPSAAADAMATLTLRSGGSVAPERWRGAVFIGGARSKEAVVAKYPKGSFPTFLRTPVRTDFARTGRRVDVGARDDGQVTLRMEVPENRTGWFNEVWYFVVAACDPANGEMLGFGVTEVRVNPFGWSVVIAAGAALVVWLGVARWAWSEHADRLQACWARHPPPAAQAGQDPADPFGRPARWHDLGEPLVRRRLAWKALRAIDPVFISQDALGSGSMARLQILAFTLTVGGVALYVFLRSGALSEMSAGVLELLGITAAGSSLAQLAGSTPGLSARSRQLLLGTGSLTLGADLPGWRDVVTANGEVDVTRVQALIFSGLAIASLVVNGAANLAEFALPQSIVALLGLSQGIYVFGKLVPNETLRQLEQQITLVRSAAAAARSAAPADAAAADTAFAQAKEAAAATAENIFGERFDSPRFRTLAPVAVPS</sequence>
<comment type="caution">
    <text evidence="3">The sequence shown here is derived from an EMBL/GenBank/DDBJ whole genome shotgun (WGS) entry which is preliminary data.</text>
</comment>